<accession>A0A938BV00</accession>
<dbReference type="AlphaFoldDB" id="A0A938BV00"/>
<dbReference type="Proteomes" id="UP000779900">
    <property type="component" value="Unassembled WGS sequence"/>
</dbReference>
<evidence type="ECO:0000313" key="2">
    <source>
        <dbReference type="Proteomes" id="UP000779900"/>
    </source>
</evidence>
<proteinExistence type="predicted"/>
<reference evidence="1" key="1">
    <citation type="submission" date="2019-03" db="EMBL/GenBank/DDBJ databases">
        <title>Lake Tanganyika Metagenome-Assembled Genomes (MAGs).</title>
        <authorList>
            <person name="Tran P."/>
        </authorList>
    </citation>
    <scope>NUCLEOTIDE SEQUENCE</scope>
    <source>
        <strain evidence="1">K_DeepCast_150m_m2_040</strain>
    </source>
</reference>
<evidence type="ECO:0000313" key="1">
    <source>
        <dbReference type="EMBL" id="MBM3332533.1"/>
    </source>
</evidence>
<gene>
    <name evidence="1" type="ORF">FJY68_11920</name>
</gene>
<comment type="caution">
    <text evidence="1">The sequence shown here is derived from an EMBL/GenBank/DDBJ whole genome shotgun (WGS) entry which is preliminary data.</text>
</comment>
<dbReference type="EMBL" id="VGIR01000098">
    <property type="protein sequence ID" value="MBM3332533.1"/>
    <property type="molecule type" value="Genomic_DNA"/>
</dbReference>
<name>A0A938BV00_UNCW3</name>
<protein>
    <submittedName>
        <fullName evidence="1">Uncharacterized protein</fullName>
    </submittedName>
</protein>
<sequence length="320" mass="34941">MWIGILAANPFMEYIEVSEFQTAPQWFERIELRSVLNPDRYPFEIGGSQIVTNAGTAIVDSGVRFETWSTLVVLDSTNTGGTFSLGDDSDYIRTHLSNGNATFDWEVSYPGRSWVPPRGTSASRAGFYYIDVSPTFGAWNDDAGGGIWGHVRDQDSALNSAIVRVKSTYGYGTLALGTYRDSLYGAGYFGLKPTGPGRFVVTVERSGYLPYTYPESIELAANEGRELDIHLERAGVSEEGTGSSISIGLHQLGRTLVLNSGRPGTTLVSVYDDLGRLRMSERVALVVGQNELALPSLSSGVYFANCLFGERALNTKFVLY</sequence>
<organism evidence="1 2">
    <name type="scientific">candidate division WOR-3 bacterium</name>
    <dbReference type="NCBI Taxonomy" id="2052148"/>
    <lineage>
        <taxon>Bacteria</taxon>
        <taxon>Bacteria division WOR-3</taxon>
    </lineage>
</organism>